<dbReference type="RefSeq" id="WP_380900877.1">
    <property type="nucleotide sequence ID" value="NZ_JBHUFU010000009.1"/>
</dbReference>
<sequence length="367" mass="38187">MGAAERIHDLAVIGTGIIGATAVALAAARRPDASLLAVCSGTAHDGSTDLSLAVDIPAGRTAEQRSLAARSLRLSTLLEQVAPALRGRRVPTYWLVPEDGVAAADGQLVGDRLTPCDPGEKARLAEPFGPLPAAPGTVLLRSAPARVVEPAAAVRQLLAPLTGRPGNALVEGFTVRAVLPCPDGWRLVAEDGGELRARKVLAAPGAWALHGPFARTARRHGARTKKIVAYRLRATPPGRGTEPAGPRPLLVVDEPDAFLLPAAGGGTDWWCSITSTHWDCPPGRTELYATGPDRAELDAVRGDHLPGFRGDVVGGRVGADVYAPDFRPLTVPLDGRNDAVLATGGAGSGFRLAPAIADRALDLLDFR</sequence>
<protein>
    <submittedName>
        <fullName evidence="2">FAD-dependent oxidoreductase</fullName>
    </submittedName>
</protein>
<dbReference type="InterPro" id="IPR006076">
    <property type="entry name" value="FAD-dep_OxRdtase"/>
</dbReference>
<evidence type="ECO:0000313" key="2">
    <source>
        <dbReference type="EMBL" id="MFD1831191.1"/>
    </source>
</evidence>
<dbReference type="Gene3D" id="3.30.9.10">
    <property type="entry name" value="D-Amino Acid Oxidase, subunit A, domain 2"/>
    <property type="match status" value="1"/>
</dbReference>
<accession>A0ABW4PKC2</accession>
<comment type="caution">
    <text evidence="2">The sequence shown here is derived from an EMBL/GenBank/DDBJ whole genome shotgun (WGS) entry which is preliminary data.</text>
</comment>
<evidence type="ECO:0000259" key="1">
    <source>
        <dbReference type="Pfam" id="PF01266"/>
    </source>
</evidence>
<gene>
    <name evidence="2" type="ORF">ACFSJS_16140</name>
</gene>
<feature type="domain" description="FAD dependent oxidoreductase" evidence="1">
    <location>
        <begin position="9"/>
        <end position="360"/>
    </location>
</feature>
<dbReference type="Gene3D" id="3.50.50.60">
    <property type="entry name" value="FAD/NAD(P)-binding domain"/>
    <property type="match status" value="1"/>
</dbReference>
<keyword evidence="3" id="KW-1185">Reference proteome</keyword>
<dbReference type="InterPro" id="IPR036188">
    <property type="entry name" value="FAD/NAD-bd_sf"/>
</dbReference>
<organism evidence="2 3">
    <name type="scientific">Streptomyces desertarenae</name>
    <dbReference type="NCBI Taxonomy" id="2666184"/>
    <lineage>
        <taxon>Bacteria</taxon>
        <taxon>Bacillati</taxon>
        <taxon>Actinomycetota</taxon>
        <taxon>Actinomycetes</taxon>
        <taxon>Kitasatosporales</taxon>
        <taxon>Streptomycetaceae</taxon>
        <taxon>Streptomyces</taxon>
    </lineage>
</organism>
<reference evidence="3" key="1">
    <citation type="journal article" date="2019" name="Int. J. Syst. Evol. Microbiol.">
        <title>The Global Catalogue of Microorganisms (GCM) 10K type strain sequencing project: providing services to taxonomists for standard genome sequencing and annotation.</title>
        <authorList>
            <consortium name="The Broad Institute Genomics Platform"/>
            <consortium name="The Broad Institute Genome Sequencing Center for Infectious Disease"/>
            <person name="Wu L."/>
            <person name="Ma J."/>
        </authorList>
    </citation>
    <scope>NUCLEOTIDE SEQUENCE [LARGE SCALE GENOMIC DNA]</scope>
    <source>
        <strain evidence="3">CGMCC 4.7455</strain>
    </source>
</reference>
<evidence type="ECO:0000313" key="3">
    <source>
        <dbReference type="Proteomes" id="UP001597365"/>
    </source>
</evidence>
<name>A0ABW4PKC2_9ACTN</name>
<dbReference type="SUPFAM" id="SSF51905">
    <property type="entry name" value="FAD/NAD(P)-binding domain"/>
    <property type="match status" value="1"/>
</dbReference>
<dbReference type="Proteomes" id="UP001597365">
    <property type="component" value="Unassembled WGS sequence"/>
</dbReference>
<proteinExistence type="predicted"/>
<dbReference type="EMBL" id="JBHUFU010000009">
    <property type="protein sequence ID" value="MFD1831191.1"/>
    <property type="molecule type" value="Genomic_DNA"/>
</dbReference>
<dbReference type="Pfam" id="PF01266">
    <property type="entry name" value="DAO"/>
    <property type="match status" value="1"/>
</dbReference>